<dbReference type="GeneID" id="55654594"/>
<dbReference type="Proteomes" id="UP000244201">
    <property type="component" value="Chromosome"/>
</dbReference>
<dbReference type="Pfam" id="PF03704">
    <property type="entry name" value="BTAD"/>
    <property type="match status" value="1"/>
</dbReference>
<dbReference type="Gene3D" id="1.25.40.10">
    <property type="entry name" value="Tetratricopeptide repeat domain"/>
    <property type="match status" value="1"/>
</dbReference>
<evidence type="ECO:0000256" key="2">
    <source>
        <dbReference type="SAM" id="MobiDB-lite"/>
    </source>
</evidence>
<dbReference type="InterPro" id="IPR011990">
    <property type="entry name" value="TPR-like_helical_dom_sf"/>
</dbReference>
<dbReference type="EMBL" id="CP026304">
    <property type="protein sequence ID" value="AVZ71618.1"/>
    <property type="molecule type" value="Genomic_DNA"/>
</dbReference>
<evidence type="ECO:0000313" key="5">
    <source>
        <dbReference type="Proteomes" id="UP000244201"/>
    </source>
</evidence>
<dbReference type="KEGG" id="slk:SLUN_04845"/>
<evidence type="ECO:0000256" key="1">
    <source>
        <dbReference type="ARBA" id="ARBA00023012"/>
    </source>
</evidence>
<evidence type="ECO:0000313" key="4">
    <source>
        <dbReference type="EMBL" id="AVZ71618.1"/>
    </source>
</evidence>
<feature type="region of interest" description="Disordered" evidence="2">
    <location>
        <begin position="81"/>
        <end position="103"/>
    </location>
</feature>
<accession>A0A2R4SXN1</accession>
<protein>
    <recommendedName>
        <fullName evidence="3">Bacterial transcriptional activator domain-containing protein</fullName>
    </recommendedName>
</protein>
<evidence type="ECO:0000259" key="3">
    <source>
        <dbReference type="Pfam" id="PF03704"/>
    </source>
</evidence>
<reference evidence="4 5" key="1">
    <citation type="submission" date="2018-01" db="EMBL/GenBank/DDBJ databases">
        <title>Complete genome sequence of Streptomyces lunaelactis MM109T, a Ferroverdin A producer isolated from cave moonmilk deposits.</title>
        <authorList>
            <person name="Naome A."/>
            <person name="Martinet L."/>
            <person name="Maciejewska M."/>
            <person name="Anderssen S."/>
            <person name="Adam D."/>
            <person name="Tenconi E."/>
            <person name="Deflandre B."/>
            <person name="Arguelles-Arias A."/>
            <person name="Calusinska M."/>
            <person name="Copieters W."/>
            <person name="Karim L."/>
            <person name="Hanikenne M."/>
            <person name="Baurain D."/>
            <person name="van Wezel G."/>
            <person name="Smargiasso N."/>
            <person name="de Pauw E."/>
            <person name="Delfosse P."/>
            <person name="Rigali S."/>
        </authorList>
    </citation>
    <scope>NUCLEOTIDE SEQUENCE [LARGE SCALE GENOMIC DNA]</scope>
    <source>
        <strain evidence="4 5">MM109</strain>
    </source>
</reference>
<dbReference type="GO" id="GO:0000160">
    <property type="term" value="P:phosphorelay signal transduction system"/>
    <property type="evidence" value="ECO:0007669"/>
    <property type="project" value="UniProtKB-KW"/>
</dbReference>
<feature type="domain" description="Bacterial transcriptional activator" evidence="3">
    <location>
        <begin position="49"/>
        <end position="91"/>
    </location>
</feature>
<proteinExistence type="predicted"/>
<keyword evidence="1" id="KW-0902">Two-component regulatory system</keyword>
<dbReference type="AlphaFoldDB" id="A0A2R4SXN1"/>
<name>A0A2R4SXN1_9ACTN</name>
<gene>
    <name evidence="4" type="ORF">SLUN_04845</name>
</gene>
<dbReference type="RefSeq" id="WP_108147308.1">
    <property type="nucleotide sequence ID" value="NZ_CP026304.1"/>
</dbReference>
<keyword evidence="5" id="KW-1185">Reference proteome</keyword>
<sequence length="103" mass="11328">MLCIKFDGLSGLGKLSSVKGSVRDDWNRSRDPIFPGSDVTLRSTCPDSLDLTAFRDLVARADRARRDNDAKTAARYLNDAPAHWRGPRWPDSAASTPKPARTA</sequence>
<dbReference type="InterPro" id="IPR005158">
    <property type="entry name" value="BTAD"/>
</dbReference>
<organism evidence="4 5">
    <name type="scientific">Streptomyces lunaelactis</name>
    <dbReference type="NCBI Taxonomy" id="1535768"/>
    <lineage>
        <taxon>Bacteria</taxon>
        <taxon>Bacillati</taxon>
        <taxon>Actinomycetota</taxon>
        <taxon>Actinomycetes</taxon>
        <taxon>Kitasatosporales</taxon>
        <taxon>Streptomycetaceae</taxon>
        <taxon>Streptomyces</taxon>
    </lineage>
</organism>